<comment type="caution">
    <text evidence="3">The sequence shown here is derived from an EMBL/GenBank/DDBJ whole genome shotgun (WGS) entry which is preliminary data.</text>
</comment>
<dbReference type="EMBL" id="DUJN01000004">
    <property type="protein sequence ID" value="HII60872.1"/>
    <property type="molecule type" value="Genomic_DNA"/>
</dbReference>
<dbReference type="OMA" id="PYPLACG"/>
<organism evidence="3 4">
    <name type="scientific">Pyrococcus horikoshii</name>
    <dbReference type="NCBI Taxonomy" id="53953"/>
    <lineage>
        <taxon>Archaea</taxon>
        <taxon>Methanobacteriati</taxon>
        <taxon>Methanobacteriota</taxon>
        <taxon>Thermococci</taxon>
        <taxon>Thermococcales</taxon>
        <taxon>Thermococcaceae</taxon>
        <taxon>Pyrococcus</taxon>
    </lineage>
</organism>
<evidence type="ECO:0000313" key="4">
    <source>
        <dbReference type="Proteomes" id="UP000617544"/>
    </source>
</evidence>
<keyword evidence="1" id="KW-0472">Membrane</keyword>
<dbReference type="GeneID" id="1442895"/>
<dbReference type="Proteomes" id="UP000617544">
    <property type="component" value="Unassembled WGS sequence"/>
</dbReference>
<protein>
    <recommendedName>
        <fullName evidence="2">Trafficking protein particle complex subunit 13 C-terminal domain-containing protein</fullName>
    </recommendedName>
</protein>
<evidence type="ECO:0000313" key="3">
    <source>
        <dbReference type="EMBL" id="HII60872.1"/>
    </source>
</evidence>
<feature type="transmembrane region" description="Helical" evidence="1">
    <location>
        <begin position="616"/>
        <end position="636"/>
    </location>
</feature>
<dbReference type="AlphaFoldDB" id="A0A832SYB8"/>
<dbReference type="Pfam" id="PF23643">
    <property type="entry name" value="TRAPPC13_C"/>
    <property type="match status" value="1"/>
</dbReference>
<gene>
    <name evidence="3" type="ORF">HA331_03795</name>
</gene>
<evidence type="ECO:0000259" key="2">
    <source>
        <dbReference type="Pfam" id="PF23643"/>
    </source>
</evidence>
<proteinExistence type="predicted"/>
<accession>A0A832SYB8</accession>
<sequence>MRKLILVLILLMLPGVSASTFVGWANLGESVSYGDNAIVVRDVGVDGEVLIALSTPSGVSYLSLKPGEEEKVGDVKVKVEKVFLGENPMVYLNVTFPPALINQSIKVGRYVIRVKDVTVDSFEVTVSNGTGEKVYKDSFEVGGYKVVITPRPEIFSGELKLLDNVTYGDYKITLSGLNMTVVNNKSSSILDVKFEGKDYWVEEGKYAYVGPFIVKYNGFRCEMKGNLCDPVISLAVLLRGVNVSIAYDPSKVFWLYEGKGFTVGPLIVKLEGLADGVSYIVISNNCGDELYSGTLRANPTVVDSIEYDGIKLGLLETDEDKNGKKGLFIAFYNESEKPRYLAYLNVTVKAPERVTLLSPFKVRVSVMNEGNSRVMGMLAKFNPGDGVKVIGRDSVYISSLDPGKSVELSFTLLPTKEGKVNVGKVTVEGPVPYPLACGGLSMLKFSSNSPVVEVEPLNIGVNISYPVSVSLGVPFEVNVTLSHNIEGNLTLNLPPGIGLLSEGRVSAGSVVLPARNASIKLVAVTPGNYTVPVTLASHGVKLYNSTISFEVQGENEAPAVAVTTITKVITKTEEKVSEKTITVSKNETITKTITMTKTMVKTSEITKTVVGKGRELLMFILGVILGIGIIILVAWIKARSS</sequence>
<dbReference type="InterPro" id="IPR055428">
    <property type="entry name" value="TRAPPC13_C"/>
</dbReference>
<keyword evidence="1" id="KW-0812">Transmembrane</keyword>
<name>A0A832SYB8_PYRHR</name>
<dbReference type="InterPro" id="IPR013783">
    <property type="entry name" value="Ig-like_fold"/>
</dbReference>
<dbReference type="RefSeq" id="WP_010884661.1">
    <property type="nucleotide sequence ID" value="NZ_DUJN01000004.1"/>
</dbReference>
<keyword evidence="1" id="KW-1133">Transmembrane helix</keyword>
<dbReference type="Gene3D" id="2.60.40.10">
    <property type="entry name" value="Immunoglobulins"/>
    <property type="match status" value="1"/>
</dbReference>
<reference evidence="3" key="1">
    <citation type="journal article" date="2020" name="bioRxiv">
        <title>A rank-normalized archaeal taxonomy based on genome phylogeny resolves widespread incomplete and uneven classifications.</title>
        <authorList>
            <person name="Rinke C."/>
            <person name="Chuvochina M."/>
            <person name="Mussig A.J."/>
            <person name="Chaumeil P.-A."/>
            <person name="Waite D.W."/>
            <person name="Whitman W.B."/>
            <person name="Parks D.H."/>
            <person name="Hugenholtz P."/>
        </authorList>
    </citation>
    <scope>NUCLEOTIDE SEQUENCE</scope>
    <source>
        <strain evidence="3">UBA8834</strain>
    </source>
</reference>
<feature type="domain" description="Trafficking protein particle complex subunit 13 C-terminal" evidence="2">
    <location>
        <begin position="351"/>
        <end position="427"/>
    </location>
</feature>
<evidence type="ECO:0000256" key="1">
    <source>
        <dbReference type="SAM" id="Phobius"/>
    </source>
</evidence>